<reference evidence="7 8" key="1">
    <citation type="submission" date="2019-05" db="EMBL/GenBank/DDBJ databases">
        <authorList>
            <person name="Pankratov T."/>
            <person name="Grouzdev D."/>
        </authorList>
    </citation>
    <scope>NUCLEOTIDE SEQUENCE [LARGE SCALE GENOMIC DNA]</scope>
    <source>
        <strain evidence="7 8">KEBCLARHB70R</strain>
    </source>
</reference>
<evidence type="ECO:0000259" key="6">
    <source>
        <dbReference type="Pfam" id="PF00294"/>
    </source>
</evidence>
<evidence type="ECO:0000256" key="3">
    <source>
        <dbReference type="ARBA" id="ARBA00022741"/>
    </source>
</evidence>
<accession>A0A5R9J515</accession>
<dbReference type="InterPro" id="IPR050306">
    <property type="entry name" value="PfkB_Carbo_kinase"/>
</dbReference>
<dbReference type="InterPro" id="IPR002173">
    <property type="entry name" value="Carboh/pur_kinase_PfkB_CS"/>
</dbReference>
<dbReference type="SUPFAM" id="SSF53613">
    <property type="entry name" value="Ribokinase-like"/>
    <property type="match status" value="1"/>
</dbReference>
<keyword evidence="3" id="KW-0547">Nucleotide-binding</keyword>
<evidence type="ECO:0000256" key="2">
    <source>
        <dbReference type="ARBA" id="ARBA00022679"/>
    </source>
</evidence>
<name>A0A5R9J515_9PROT</name>
<dbReference type="PROSITE" id="PS00584">
    <property type="entry name" value="PFKB_KINASES_2"/>
    <property type="match status" value="1"/>
</dbReference>
<dbReference type="InterPro" id="IPR029056">
    <property type="entry name" value="Ribokinase-like"/>
</dbReference>
<dbReference type="GO" id="GO:0005524">
    <property type="term" value="F:ATP binding"/>
    <property type="evidence" value="ECO:0007669"/>
    <property type="project" value="UniProtKB-KW"/>
</dbReference>
<dbReference type="OrthoDB" id="9795789at2"/>
<dbReference type="InterPro" id="IPR011611">
    <property type="entry name" value="PfkB_dom"/>
</dbReference>
<keyword evidence="8" id="KW-1185">Reference proteome</keyword>
<feature type="domain" description="Carbohydrate kinase PfkB" evidence="6">
    <location>
        <begin position="52"/>
        <end position="326"/>
    </location>
</feature>
<dbReference type="GO" id="GO:0016301">
    <property type="term" value="F:kinase activity"/>
    <property type="evidence" value="ECO:0007669"/>
    <property type="project" value="UniProtKB-KW"/>
</dbReference>
<keyword evidence="5" id="KW-0067">ATP-binding</keyword>
<proteinExistence type="inferred from homology"/>
<dbReference type="EMBL" id="VCDI01000004">
    <property type="protein sequence ID" value="TLU72069.1"/>
    <property type="molecule type" value="Genomic_DNA"/>
</dbReference>
<comment type="caution">
    <text evidence="7">The sequence shown here is derived from an EMBL/GenBank/DDBJ whole genome shotgun (WGS) entry which is preliminary data.</text>
</comment>
<organism evidence="7 8">
    <name type="scientific">Lichenicoccus roseus</name>
    <dbReference type="NCBI Taxonomy" id="2683649"/>
    <lineage>
        <taxon>Bacteria</taxon>
        <taxon>Pseudomonadati</taxon>
        <taxon>Pseudomonadota</taxon>
        <taxon>Alphaproteobacteria</taxon>
        <taxon>Acetobacterales</taxon>
        <taxon>Acetobacteraceae</taxon>
        <taxon>Lichenicoccus</taxon>
    </lineage>
</organism>
<protein>
    <submittedName>
        <fullName evidence="7">Carbohydrate kinase</fullName>
    </submittedName>
</protein>
<keyword evidence="4 7" id="KW-0418">Kinase</keyword>
<evidence type="ECO:0000256" key="5">
    <source>
        <dbReference type="ARBA" id="ARBA00022840"/>
    </source>
</evidence>
<evidence type="ECO:0000313" key="7">
    <source>
        <dbReference type="EMBL" id="TLU72069.1"/>
    </source>
</evidence>
<evidence type="ECO:0000256" key="1">
    <source>
        <dbReference type="ARBA" id="ARBA00010688"/>
    </source>
</evidence>
<dbReference type="Pfam" id="PF00294">
    <property type="entry name" value="PfkB"/>
    <property type="match status" value="1"/>
</dbReference>
<gene>
    <name evidence="7" type="ORF">FE263_13165</name>
</gene>
<dbReference type="PANTHER" id="PTHR43085">
    <property type="entry name" value="HEXOKINASE FAMILY MEMBER"/>
    <property type="match status" value="1"/>
</dbReference>
<comment type="similarity">
    <text evidence="1">Belongs to the carbohydrate kinase PfkB family.</text>
</comment>
<dbReference type="CDD" id="cd01167">
    <property type="entry name" value="bac_FRK"/>
    <property type="match status" value="1"/>
</dbReference>
<sequence>MRGEDLSRLLGRTRDARGPAGGGRMIIICGDSLIDFLPSRSEDGGQDAYIPVPGGSCRNIAVGLGRLGSAAGFMGGISTDFFGDLIVSSMQVSGVSMQYVARLDNATTLAFVKLGDGEPEYAFFDEASASRCWTLAASPPLADDVTALHVGSLGLISPPVADECLALMREQKGRRVLCVDPNCRPTLTSDLATYRARLAEALALADIIKLSRADLDYLIPGADPETIAAEWLAAGTSLVIVTKGGDGATAWVKGGRIDVPVGETVVVDTVGAGDSFIAAVLCHLDRTGLLHPGRIAAIDPSQAEAALQFAVRVAAFTCGRAGSNPPWAAELQESATPV</sequence>
<dbReference type="Proteomes" id="UP000305654">
    <property type="component" value="Unassembled WGS sequence"/>
</dbReference>
<evidence type="ECO:0000313" key="8">
    <source>
        <dbReference type="Proteomes" id="UP000305654"/>
    </source>
</evidence>
<dbReference type="PANTHER" id="PTHR43085:SF1">
    <property type="entry name" value="PSEUDOURIDINE KINASE-RELATED"/>
    <property type="match status" value="1"/>
</dbReference>
<dbReference type="AlphaFoldDB" id="A0A5R9J515"/>
<dbReference type="Gene3D" id="3.40.1190.20">
    <property type="match status" value="1"/>
</dbReference>
<evidence type="ECO:0000256" key="4">
    <source>
        <dbReference type="ARBA" id="ARBA00022777"/>
    </source>
</evidence>
<keyword evidence="2" id="KW-0808">Transferase</keyword>